<feature type="domain" description="Soluble ligand binding" evidence="2">
    <location>
        <begin position="86"/>
        <end position="144"/>
    </location>
</feature>
<gene>
    <name evidence="3" type="ORF">A2628_02755</name>
</gene>
<organism evidence="3 4">
    <name type="scientific">Candidatus Woesebacteria bacterium RIFCSPHIGHO2_01_FULL_40_22</name>
    <dbReference type="NCBI Taxonomy" id="1802499"/>
    <lineage>
        <taxon>Bacteria</taxon>
        <taxon>Candidatus Woeseibacteriota</taxon>
    </lineage>
</organism>
<accession>A0A1F7YJI2</accession>
<dbReference type="EMBL" id="MGGL01000007">
    <property type="protein sequence ID" value="OGM27039.1"/>
    <property type="molecule type" value="Genomic_DNA"/>
</dbReference>
<dbReference type="Proteomes" id="UP000179221">
    <property type="component" value="Unassembled WGS sequence"/>
</dbReference>
<reference evidence="3 4" key="1">
    <citation type="journal article" date="2016" name="Nat. Commun.">
        <title>Thousands of microbial genomes shed light on interconnected biogeochemical processes in an aquifer system.</title>
        <authorList>
            <person name="Anantharaman K."/>
            <person name="Brown C.T."/>
            <person name="Hug L.A."/>
            <person name="Sharon I."/>
            <person name="Castelle C.J."/>
            <person name="Probst A.J."/>
            <person name="Thomas B.C."/>
            <person name="Singh A."/>
            <person name="Wilkins M.J."/>
            <person name="Karaoz U."/>
            <person name="Brodie E.L."/>
            <person name="Williams K.H."/>
            <person name="Hubbard S.S."/>
            <person name="Banfield J.F."/>
        </authorList>
    </citation>
    <scope>NUCLEOTIDE SEQUENCE [LARGE SCALE GENOMIC DNA]</scope>
</reference>
<dbReference type="GO" id="GO:0015627">
    <property type="term" value="C:type II protein secretion system complex"/>
    <property type="evidence" value="ECO:0007669"/>
    <property type="project" value="TreeGrafter"/>
</dbReference>
<dbReference type="Gene3D" id="1.10.150.320">
    <property type="entry name" value="Photosystem II 12 kDa extrinsic protein"/>
    <property type="match status" value="1"/>
</dbReference>
<dbReference type="PANTHER" id="PTHR21180:SF32">
    <property type="entry name" value="ENDONUCLEASE_EXONUCLEASE_PHOSPHATASE FAMILY DOMAIN-CONTAINING PROTEIN 1"/>
    <property type="match status" value="1"/>
</dbReference>
<feature type="transmembrane region" description="Helical" evidence="1">
    <location>
        <begin position="39"/>
        <end position="58"/>
    </location>
</feature>
<dbReference type="PANTHER" id="PTHR21180">
    <property type="entry name" value="ENDONUCLEASE/EXONUCLEASE/PHOSPHATASE FAMILY DOMAIN-CONTAINING PROTEIN 1"/>
    <property type="match status" value="1"/>
</dbReference>
<evidence type="ECO:0000313" key="4">
    <source>
        <dbReference type="Proteomes" id="UP000179221"/>
    </source>
</evidence>
<evidence type="ECO:0000256" key="1">
    <source>
        <dbReference type="SAM" id="Phobius"/>
    </source>
</evidence>
<dbReference type="SUPFAM" id="SSF81585">
    <property type="entry name" value="PsbU/PolX domain-like"/>
    <property type="match status" value="1"/>
</dbReference>
<keyword evidence="1" id="KW-0472">Membrane</keyword>
<dbReference type="InterPro" id="IPR051675">
    <property type="entry name" value="Endo/Exo/Phosphatase_dom_1"/>
</dbReference>
<evidence type="ECO:0000313" key="3">
    <source>
        <dbReference type="EMBL" id="OGM27039.1"/>
    </source>
</evidence>
<dbReference type="InterPro" id="IPR019554">
    <property type="entry name" value="Soluble_ligand-bd"/>
</dbReference>
<keyword evidence="1" id="KW-0812">Transmembrane</keyword>
<dbReference type="Pfam" id="PF10531">
    <property type="entry name" value="SLBB"/>
    <property type="match status" value="1"/>
</dbReference>
<evidence type="ECO:0000259" key="2">
    <source>
        <dbReference type="Pfam" id="PF10531"/>
    </source>
</evidence>
<proteinExistence type="predicted"/>
<protein>
    <recommendedName>
        <fullName evidence="2">Soluble ligand binding domain-containing protein</fullName>
    </recommendedName>
</protein>
<dbReference type="GO" id="GO:0015628">
    <property type="term" value="P:protein secretion by the type II secretion system"/>
    <property type="evidence" value="ECO:0007669"/>
    <property type="project" value="TreeGrafter"/>
</dbReference>
<dbReference type="AlphaFoldDB" id="A0A1F7YJI2"/>
<keyword evidence="1" id="KW-1133">Transmembrane helix</keyword>
<name>A0A1F7YJI2_9BACT</name>
<comment type="caution">
    <text evidence="3">The sequence shown here is derived from an EMBL/GenBank/DDBJ whole genome shotgun (WGS) entry which is preliminary data.</text>
</comment>
<dbReference type="Pfam" id="PF12836">
    <property type="entry name" value="HHH_3"/>
    <property type="match status" value="1"/>
</dbReference>
<sequence>MSHRLKEDDIDDLRNLEEHTHFSKTKGFNFEKFLLTNRLLITLALFGLILIGLGVFLYKDGLIGGQDTIEVLESTEEVKINASEIIVEIAGSVEKPGVYKLKNSSRIDDLLIAGGGLSVDADRVWVEKYVNRAAPLSDGQKMYIKSVSEQSVAVTANNSGGDQTIPAPFSTSTEGLTDINTATLTELDTLPGIGPVYGQSIIDHRPYSTVDELLSKGALKKSVYEKVKDKVSVY</sequence>
<dbReference type="Gene3D" id="3.10.560.10">
    <property type="entry name" value="Outer membrane lipoprotein wza domain like"/>
    <property type="match status" value="1"/>
</dbReference>